<accession>A0A4Y9VU68</accession>
<dbReference type="AlphaFoldDB" id="A0A4Y9VU68"/>
<dbReference type="RefSeq" id="WP_135276870.1">
    <property type="nucleotide sequence ID" value="NZ_PQVH01000006.1"/>
</dbReference>
<keyword evidence="2" id="KW-1185">Reference proteome</keyword>
<reference evidence="1 2" key="1">
    <citation type="submission" date="2018-02" db="EMBL/GenBank/DDBJ databases">
        <title>A novel lanthanide dependent methylotroph, Methylotenera sp. La3113.</title>
        <authorList>
            <person name="Lv H."/>
            <person name="Tani A."/>
        </authorList>
    </citation>
    <scope>NUCLEOTIDE SEQUENCE [LARGE SCALE GENOMIC DNA]</scope>
    <source>
        <strain evidence="1 2">La3113</strain>
    </source>
</reference>
<dbReference type="Proteomes" id="UP000297706">
    <property type="component" value="Unassembled WGS sequence"/>
</dbReference>
<organism evidence="1 2">
    <name type="scientific">Methylotenera oryzisoli</name>
    <dbReference type="NCBI Taxonomy" id="2080758"/>
    <lineage>
        <taxon>Bacteria</taxon>
        <taxon>Pseudomonadati</taxon>
        <taxon>Pseudomonadota</taxon>
        <taxon>Betaproteobacteria</taxon>
        <taxon>Nitrosomonadales</taxon>
        <taxon>Methylophilaceae</taxon>
        <taxon>Methylotenera</taxon>
    </lineage>
</organism>
<dbReference type="EMBL" id="PQVH01000006">
    <property type="protein sequence ID" value="TFW72329.1"/>
    <property type="molecule type" value="Genomic_DNA"/>
</dbReference>
<evidence type="ECO:0000313" key="1">
    <source>
        <dbReference type="EMBL" id="TFW72329.1"/>
    </source>
</evidence>
<comment type="caution">
    <text evidence="1">The sequence shown here is derived from an EMBL/GenBank/DDBJ whole genome shotgun (WGS) entry which is preliminary data.</text>
</comment>
<proteinExistence type="predicted"/>
<sequence length="281" mass="33097">MFNPFDLLKIKELFSLKEWWEDRVYGKNKELRALARRVLKVLDAHQIPTSRIQTVFPQLDIQPKDFKSLDSVIAILNEPFLAAFSNKFFIDRAWLDTGVSNPQDQLEHGYDFESIYDYLVKLKSTENQSVIAHFIAQTGTKFVPAEDHGTYEGLVVALEFIEYGDGNFEYSRYQLLYVGYWHYYKTRMMIKAISLLCFQLGFIQKGYFSKYANYQGIEKYMVAEIFDHVFPKSWHPDDYIFISDQSACSKDRDDALRFHSYLKDIGFYERIKNLKSTPFLS</sequence>
<gene>
    <name evidence="1" type="ORF">C3Y98_04285</name>
</gene>
<protein>
    <submittedName>
        <fullName evidence="1">Uncharacterized protein</fullName>
    </submittedName>
</protein>
<name>A0A4Y9VU68_9PROT</name>
<evidence type="ECO:0000313" key="2">
    <source>
        <dbReference type="Proteomes" id="UP000297706"/>
    </source>
</evidence>